<proteinExistence type="predicted"/>
<name>A0A1V4I6N0_9FIRM</name>
<dbReference type="AlphaFoldDB" id="A0A1V4I6N0"/>
<protein>
    <submittedName>
        <fullName evidence="1">Uncharacterized protein</fullName>
    </submittedName>
</protein>
<gene>
    <name evidence="1" type="ORF">CLOTH_14070</name>
</gene>
<comment type="caution">
    <text evidence="1">The sequence shown here is derived from an EMBL/GenBank/DDBJ whole genome shotgun (WGS) entry which is preliminary data.</text>
</comment>
<sequence>MNNIGSGFVSYLNTMNNASSNNENALAESQVKSKYYDYIKVDRRLGNYIYGELFEKEKSSAVILTGHAGDGKTSILIQLLYKLGYMSKENKKPLKEEDLVLNKFFYVKDMSELNETKQQEMLKEFLIQPSKNVSSLLISNTGPLLNTFRKVINDDTKFEEFEDRLLKQLDSNNLEDIQVEIGDSVQSFKIVNMAKIDNTYLVRELLTKILQENLWEKCIYCKNTDMCPIAFNYRTCVKNIDRIIDFIERAYTYLKENESRLTVRQMVSHISFALTGNLTCEQINEKLTHDKEALFDYAFPNLFFGYKGIEFIKESYNIKAIKELSKIGIDQISLSKDHSLFVNEDFDMFDDEVRYILENKLRINIESLGIESYNSMQLRRAFRRFYMILSNISSEEFNTMISEIFSDAFKEYYNLMKNRNLNSLERKKLRNLIFDALYKIFLGVYNKNNDILYLTVKKDFDDIQNVQLILGEFNRNNINVFNQSSEDTMKESGETNKLYFRIGSDKRDCFEITYQMLKYFMRINEGEIFTSLNPSFTFGLNKIKSRLLKQCRNENYDSEEIKLLFLNKDNIRTMNILIEDSKLFADS</sequence>
<dbReference type="EMBL" id="MZGW01000004">
    <property type="protein sequence ID" value="OPJ55648.1"/>
    <property type="molecule type" value="Genomic_DNA"/>
</dbReference>
<keyword evidence="2" id="KW-1185">Reference proteome</keyword>
<dbReference type="RefSeq" id="WP_079412458.1">
    <property type="nucleotide sequence ID" value="NZ_MZGW01000004.1"/>
</dbReference>
<dbReference type="Proteomes" id="UP000190140">
    <property type="component" value="Unassembled WGS sequence"/>
</dbReference>
<dbReference type="STRING" id="29349.CLOTH_14070"/>
<accession>A0A1V4I6N0</accession>
<dbReference type="OrthoDB" id="9801841at2"/>
<evidence type="ECO:0000313" key="1">
    <source>
        <dbReference type="EMBL" id="OPJ55648.1"/>
    </source>
</evidence>
<reference evidence="1 2" key="1">
    <citation type="submission" date="2017-03" db="EMBL/GenBank/DDBJ databases">
        <title>Genome sequence of Clostridium thermoalcaliphilum DSM 7309.</title>
        <authorList>
            <person name="Poehlein A."/>
            <person name="Daniel R."/>
        </authorList>
    </citation>
    <scope>NUCLEOTIDE SEQUENCE [LARGE SCALE GENOMIC DNA]</scope>
    <source>
        <strain evidence="1 2">DSM 7309</strain>
    </source>
</reference>
<organism evidence="1 2">
    <name type="scientific">Alkalithermobacter paradoxus</name>
    <dbReference type="NCBI Taxonomy" id="29349"/>
    <lineage>
        <taxon>Bacteria</taxon>
        <taxon>Bacillati</taxon>
        <taxon>Bacillota</taxon>
        <taxon>Clostridia</taxon>
        <taxon>Peptostreptococcales</taxon>
        <taxon>Tepidibacteraceae</taxon>
        <taxon>Alkalithermobacter</taxon>
    </lineage>
</organism>
<evidence type="ECO:0000313" key="2">
    <source>
        <dbReference type="Proteomes" id="UP000190140"/>
    </source>
</evidence>